<dbReference type="GO" id="GO:0005524">
    <property type="term" value="F:ATP binding"/>
    <property type="evidence" value="ECO:0007669"/>
    <property type="project" value="UniProtKB-UniRule"/>
</dbReference>
<dbReference type="EMBL" id="FUWM01000006">
    <property type="protein sequence ID" value="SJZ41695.1"/>
    <property type="molecule type" value="Genomic_DNA"/>
</dbReference>
<evidence type="ECO:0000256" key="1">
    <source>
        <dbReference type="ARBA" id="ARBA00022741"/>
    </source>
</evidence>
<dbReference type="Pfam" id="PF03668">
    <property type="entry name" value="RapZ-like_N"/>
    <property type="match status" value="1"/>
</dbReference>
<evidence type="ECO:0000313" key="8">
    <source>
        <dbReference type="Proteomes" id="UP000190625"/>
    </source>
</evidence>
<evidence type="ECO:0000256" key="4">
    <source>
        <dbReference type="HAMAP-Rule" id="MF_00636"/>
    </source>
</evidence>
<dbReference type="InterPro" id="IPR005337">
    <property type="entry name" value="RapZ-like"/>
</dbReference>
<dbReference type="PIRSF" id="PIRSF005052">
    <property type="entry name" value="P-loopkin"/>
    <property type="match status" value="1"/>
</dbReference>
<keyword evidence="3 4" id="KW-0342">GTP-binding</keyword>
<evidence type="ECO:0000256" key="2">
    <source>
        <dbReference type="ARBA" id="ARBA00022840"/>
    </source>
</evidence>
<dbReference type="Gene3D" id="3.40.50.300">
    <property type="entry name" value="P-loop containing nucleotide triphosphate hydrolases"/>
    <property type="match status" value="1"/>
</dbReference>
<keyword evidence="2 4" id="KW-0067">ATP-binding</keyword>
<accession>A0A1T4KH36</accession>
<feature type="binding site" evidence="4">
    <location>
        <begin position="11"/>
        <end position="18"/>
    </location>
    <ligand>
        <name>ATP</name>
        <dbReference type="ChEBI" id="CHEBI:30616"/>
    </ligand>
</feature>
<dbReference type="AlphaFoldDB" id="A0A1T4KH36"/>
<reference evidence="8" key="1">
    <citation type="submission" date="2017-02" db="EMBL/GenBank/DDBJ databases">
        <authorList>
            <person name="Varghese N."/>
            <person name="Submissions S."/>
        </authorList>
    </citation>
    <scope>NUCLEOTIDE SEQUENCE [LARGE SCALE GENOMIC DNA]</scope>
    <source>
        <strain evidence="8">ATCC BAA-73</strain>
    </source>
</reference>
<dbReference type="InterPro" id="IPR053930">
    <property type="entry name" value="RapZ-like_N"/>
</dbReference>
<dbReference type="RefSeq" id="WP_078809272.1">
    <property type="nucleotide sequence ID" value="NZ_FUWM01000006.1"/>
</dbReference>
<dbReference type="SUPFAM" id="SSF52540">
    <property type="entry name" value="P-loop containing nucleoside triphosphate hydrolases"/>
    <property type="match status" value="1"/>
</dbReference>
<evidence type="ECO:0000256" key="3">
    <source>
        <dbReference type="ARBA" id="ARBA00023134"/>
    </source>
</evidence>
<dbReference type="STRING" id="142842.SAMN02745118_00777"/>
<feature type="binding site" evidence="4">
    <location>
        <begin position="62"/>
        <end position="65"/>
    </location>
    <ligand>
        <name>GTP</name>
        <dbReference type="ChEBI" id="CHEBI:37565"/>
    </ligand>
</feature>
<dbReference type="Proteomes" id="UP000190625">
    <property type="component" value="Unassembled WGS sequence"/>
</dbReference>
<dbReference type="PANTHER" id="PTHR30448">
    <property type="entry name" value="RNASE ADAPTER PROTEIN RAPZ"/>
    <property type="match status" value="1"/>
</dbReference>
<proteinExistence type="inferred from homology"/>
<keyword evidence="8" id="KW-1185">Reference proteome</keyword>
<dbReference type="NCBIfam" id="NF003828">
    <property type="entry name" value="PRK05416.1"/>
    <property type="match status" value="1"/>
</dbReference>
<sequence length="289" mass="33314">MKNIEFVIITGMSGAGKTETIRIFEDLGFFCVDNLPPALISKFAELCLQSEGKVDKIALVIDIRGRDFFNALFEELAALEEESIDYQILFLEASTDALIRRFKETRRRHPLAEEGRILDAIKLEREKLERLRGSADKIIDTSQLTIKELKKELKANFTRIELNDKINISIISFGFKYGMPMDSDLMFDVRFLPNPHYVKSLRALTGNDKEVQDYILKWPVAKSFKDKFFDLIDFLVPQYIKEGKTHLAIAIGCTGGKHRSVTFTNKLSDFLKNKQYHVIIEHRDIDKDI</sequence>
<dbReference type="InterPro" id="IPR027417">
    <property type="entry name" value="P-loop_NTPase"/>
</dbReference>
<protein>
    <submittedName>
        <fullName evidence="7">UPF0042 nucleotide-binding protein</fullName>
    </submittedName>
</protein>
<dbReference type="InterPro" id="IPR053931">
    <property type="entry name" value="RapZ_C"/>
</dbReference>
<evidence type="ECO:0000313" key="7">
    <source>
        <dbReference type="EMBL" id="SJZ41695.1"/>
    </source>
</evidence>
<organism evidence="7 8">
    <name type="scientific">Selenihalanaerobacter shriftii</name>
    <dbReference type="NCBI Taxonomy" id="142842"/>
    <lineage>
        <taxon>Bacteria</taxon>
        <taxon>Bacillati</taxon>
        <taxon>Bacillota</taxon>
        <taxon>Clostridia</taxon>
        <taxon>Halanaerobiales</taxon>
        <taxon>Halobacteroidaceae</taxon>
        <taxon>Selenihalanaerobacter</taxon>
    </lineage>
</organism>
<dbReference type="OrthoDB" id="9784461at2"/>
<keyword evidence="1 4" id="KW-0547">Nucleotide-binding</keyword>
<dbReference type="GO" id="GO:0005525">
    <property type="term" value="F:GTP binding"/>
    <property type="evidence" value="ECO:0007669"/>
    <property type="project" value="UniProtKB-UniRule"/>
</dbReference>
<feature type="domain" description="RapZ C-terminal" evidence="6">
    <location>
        <begin position="167"/>
        <end position="286"/>
    </location>
</feature>
<dbReference type="PANTHER" id="PTHR30448:SF0">
    <property type="entry name" value="RNASE ADAPTER PROTEIN RAPZ"/>
    <property type="match status" value="1"/>
</dbReference>
<dbReference type="HAMAP" id="MF_00636">
    <property type="entry name" value="RapZ_like"/>
    <property type="match status" value="1"/>
</dbReference>
<feature type="domain" description="RapZ-like N-terminal" evidence="5">
    <location>
        <begin position="4"/>
        <end position="157"/>
    </location>
</feature>
<name>A0A1T4KH36_9FIRM</name>
<evidence type="ECO:0000259" key="6">
    <source>
        <dbReference type="Pfam" id="PF22740"/>
    </source>
</evidence>
<gene>
    <name evidence="7" type="ORF">SAMN02745118_00777</name>
</gene>
<dbReference type="Pfam" id="PF22740">
    <property type="entry name" value="PapZ_C"/>
    <property type="match status" value="1"/>
</dbReference>
<evidence type="ECO:0000259" key="5">
    <source>
        <dbReference type="Pfam" id="PF03668"/>
    </source>
</evidence>